<gene>
    <name evidence="1" type="ORF">FAB82_03260</name>
</gene>
<evidence type="ECO:0000313" key="2">
    <source>
        <dbReference type="Proteomes" id="UP000308760"/>
    </source>
</evidence>
<keyword evidence="2" id="KW-1185">Reference proteome</keyword>
<comment type="caution">
    <text evidence="1">The sequence shown here is derived from an EMBL/GenBank/DDBJ whole genome shotgun (WGS) entry which is preliminary data.</text>
</comment>
<dbReference type="SUPFAM" id="SSF140453">
    <property type="entry name" value="EsxAB dimer-like"/>
    <property type="match status" value="1"/>
</dbReference>
<dbReference type="GO" id="GO:0009306">
    <property type="term" value="P:protein secretion"/>
    <property type="evidence" value="ECO:0007669"/>
    <property type="project" value="InterPro"/>
</dbReference>
<dbReference type="RefSeq" id="WP_136533117.1">
    <property type="nucleotide sequence ID" value="NZ_STGY01000009.1"/>
</dbReference>
<protein>
    <submittedName>
        <fullName evidence="1">3-deoxy-7-phosphoheptulonate synthase</fullName>
    </submittedName>
</protein>
<dbReference type="InterPro" id="IPR022536">
    <property type="entry name" value="EspC"/>
</dbReference>
<organism evidence="1 2">
    <name type="scientific">Glycomyces buryatensis</name>
    <dbReference type="NCBI Taxonomy" id="2570927"/>
    <lineage>
        <taxon>Bacteria</taxon>
        <taxon>Bacillati</taxon>
        <taxon>Actinomycetota</taxon>
        <taxon>Actinomycetes</taxon>
        <taxon>Glycomycetales</taxon>
        <taxon>Glycomycetaceae</taxon>
        <taxon>Glycomyces</taxon>
    </lineage>
</organism>
<reference evidence="1 2" key="2">
    <citation type="submission" date="2019-05" db="EMBL/GenBank/DDBJ databases">
        <title>Glycomyces buryatensis sp. nov.</title>
        <authorList>
            <person name="Nikitina E."/>
        </authorList>
    </citation>
    <scope>NUCLEOTIDE SEQUENCE [LARGE SCALE GENOMIC DNA]</scope>
    <source>
        <strain evidence="1 2">18</strain>
    </source>
</reference>
<accession>A0A4V4HSV0</accession>
<dbReference type="Pfam" id="PF10824">
    <property type="entry name" value="T7SS_ESX_EspC"/>
    <property type="match status" value="1"/>
</dbReference>
<dbReference type="Proteomes" id="UP000308760">
    <property type="component" value="Unassembled WGS sequence"/>
</dbReference>
<name>A0A4V4HSV0_9ACTN</name>
<dbReference type="EMBL" id="STGY01000009">
    <property type="protein sequence ID" value="THV42986.1"/>
    <property type="molecule type" value="Genomic_DNA"/>
</dbReference>
<dbReference type="AlphaFoldDB" id="A0A4V4HSV0"/>
<evidence type="ECO:0000313" key="1">
    <source>
        <dbReference type="EMBL" id="THV42986.1"/>
    </source>
</evidence>
<sequence>MPPAIKVDAEALRSVSQRLSRLPSTIQNVPNQVEQETKQAANANRGFLSADAAEAFADCALNAAKALATHVGAMAPPIAESAQAWDDADGEAKSKISKFDGDVGEAGSKVAAIQVQKA</sequence>
<proteinExistence type="predicted"/>
<reference evidence="2" key="1">
    <citation type="submission" date="2019-04" db="EMBL/GenBank/DDBJ databases">
        <title>Nocardioides xinjiangensis sp. nov.</title>
        <authorList>
            <person name="Liu S."/>
        </authorList>
    </citation>
    <scope>NUCLEOTIDE SEQUENCE [LARGE SCALE GENOMIC DNA]</scope>
    <source>
        <strain evidence="2">18</strain>
    </source>
</reference>
<dbReference type="InterPro" id="IPR036689">
    <property type="entry name" value="ESAT-6-like_sf"/>
</dbReference>